<gene>
    <name evidence="8" type="ORF">ACFSQW_07715</name>
</gene>
<keyword evidence="3" id="KW-0732">Signal</keyword>
<evidence type="ECO:0000256" key="4">
    <source>
        <dbReference type="ARBA" id="ARBA00023136"/>
    </source>
</evidence>
<evidence type="ECO:0000256" key="1">
    <source>
        <dbReference type="ARBA" id="ARBA00004442"/>
    </source>
</evidence>
<keyword evidence="9" id="KW-1185">Reference proteome</keyword>
<accession>A0ABW5KZB6</accession>
<dbReference type="InterPro" id="IPR011990">
    <property type="entry name" value="TPR-like_helical_dom_sf"/>
</dbReference>
<evidence type="ECO:0000259" key="6">
    <source>
        <dbReference type="Pfam" id="PF07980"/>
    </source>
</evidence>
<comment type="similarity">
    <text evidence="2">Belongs to the SusD family.</text>
</comment>
<dbReference type="Gene3D" id="1.25.40.390">
    <property type="match status" value="1"/>
</dbReference>
<dbReference type="Pfam" id="PF14322">
    <property type="entry name" value="SusD-like_3"/>
    <property type="match status" value="1"/>
</dbReference>
<dbReference type="Pfam" id="PF07980">
    <property type="entry name" value="SusD_RagB"/>
    <property type="match status" value="1"/>
</dbReference>
<evidence type="ECO:0000256" key="3">
    <source>
        <dbReference type="ARBA" id="ARBA00022729"/>
    </source>
</evidence>
<comment type="caution">
    <text evidence="8">The sequence shown here is derived from an EMBL/GenBank/DDBJ whole genome shotgun (WGS) entry which is preliminary data.</text>
</comment>
<dbReference type="Gene3D" id="1.25.40.900">
    <property type="match status" value="1"/>
</dbReference>
<dbReference type="SUPFAM" id="SSF48452">
    <property type="entry name" value="TPR-like"/>
    <property type="match status" value="1"/>
</dbReference>
<feature type="domain" description="SusD-like N-terminal" evidence="7">
    <location>
        <begin position="21"/>
        <end position="227"/>
    </location>
</feature>
<keyword evidence="5" id="KW-0998">Cell outer membrane</keyword>
<dbReference type="InterPro" id="IPR033985">
    <property type="entry name" value="SusD-like_N"/>
</dbReference>
<dbReference type="Proteomes" id="UP001597440">
    <property type="component" value="Unassembled WGS sequence"/>
</dbReference>
<evidence type="ECO:0000256" key="2">
    <source>
        <dbReference type="ARBA" id="ARBA00006275"/>
    </source>
</evidence>
<evidence type="ECO:0000259" key="7">
    <source>
        <dbReference type="Pfam" id="PF14322"/>
    </source>
</evidence>
<dbReference type="EMBL" id="JBHULD010000008">
    <property type="protein sequence ID" value="MFD2554272.1"/>
    <property type="molecule type" value="Genomic_DNA"/>
</dbReference>
<dbReference type="Gene3D" id="2.20.20.130">
    <property type="match status" value="1"/>
</dbReference>
<reference evidence="9" key="1">
    <citation type="journal article" date="2019" name="Int. J. Syst. Evol. Microbiol.">
        <title>The Global Catalogue of Microorganisms (GCM) 10K type strain sequencing project: providing services to taxonomists for standard genome sequencing and annotation.</title>
        <authorList>
            <consortium name="The Broad Institute Genomics Platform"/>
            <consortium name="The Broad Institute Genome Sequencing Center for Infectious Disease"/>
            <person name="Wu L."/>
            <person name="Ma J."/>
        </authorList>
    </citation>
    <scope>NUCLEOTIDE SEQUENCE [LARGE SCALE GENOMIC DNA]</scope>
    <source>
        <strain evidence="9">KCTC 52298</strain>
    </source>
</reference>
<feature type="domain" description="RagB/SusD" evidence="6">
    <location>
        <begin position="335"/>
        <end position="488"/>
    </location>
</feature>
<organism evidence="8 9">
    <name type="scientific">Sphingobacterium tabacisoli</name>
    <dbReference type="NCBI Taxonomy" id="2044855"/>
    <lineage>
        <taxon>Bacteria</taxon>
        <taxon>Pseudomonadati</taxon>
        <taxon>Bacteroidota</taxon>
        <taxon>Sphingobacteriia</taxon>
        <taxon>Sphingobacteriales</taxon>
        <taxon>Sphingobacteriaceae</taxon>
        <taxon>Sphingobacterium</taxon>
    </lineage>
</organism>
<dbReference type="CDD" id="cd08977">
    <property type="entry name" value="SusD"/>
    <property type="match status" value="1"/>
</dbReference>
<name>A0ABW5KZB6_9SPHI</name>
<proteinExistence type="inferred from homology"/>
<comment type="subcellular location">
    <subcellularLocation>
        <location evidence="1">Cell outer membrane</location>
    </subcellularLocation>
</comment>
<dbReference type="PROSITE" id="PS51257">
    <property type="entry name" value="PROKAR_LIPOPROTEIN"/>
    <property type="match status" value="1"/>
</dbReference>
<protein>
    <submittedName>
        <fullName evidence="8">RagB/SusD family nutrient uptake outer membrane protein</fullName>
    </submittedName>
</protein>
<evidence type="ECO:0000313" key="8">
    <source>
        <dbReference type="EMBL" id="MFD2554272.1"/>
    </source>
</evidence>
<keyword evidence="4" id="KW-0472">Membrane</keyword>
<sequence length="488" mass="54622">MRNILSIAFIASLLFTGCGNKWLEEAQPSTSTESSEAIKSAREAQYALNGAYDFLRNYEYYGARMTYYGDVTGEDLQANGDTKRAAKFYLFDYNKDTAPSSLWRFPYRVLRNVNGILAFVNGLPAEGLSEELKDIKGQALALRALAHFDLVKVFGAPFSKDNGASLGVPIELEKHNSSSKPSRNTVKQVYDQVIIDLEDASKLLSTARNNGKINRFAAQQLLSRAYLYTGQNQKAFDTATQMIAEAQKSASSTKGQYFLWTNEEYSTVWSKDFTSEILFQLPIIKTETGSDTGGPGKDGIGYLLWRLGYNDIILSGDYMNLLKADPNDVRHKIITKYTSKQVDYYYLNKYPGNPAEGETPQEADIPVLRLSEAYLIAAEAAVKTGDNTNALKYLNAIVSRANPAKSVSGTVTLERVMEERRKELVGEGHRLFDAMRNNMRIERKAASHNSPLLRAETKSFDRTYFKTVLAIPRREIDANTNIIQNDGY</sequence>
<dbReference type="RefSeq" id="WP_210355930.1">
    <property type="nucleotide sequence ID" value="NZ_JAEQMU010000006.1"/>
</dbReference>
<dbReference type="InterPro" id="IPR012944">
    <property type="entry name" value="SusD_RagB_dom"/>
</dbReference>
<evidence type="ECO:0000313" key="9">
    <source>
        <dbReference type="Proteomes" id="UP001597440"/>
    </source>
</evidence>
<evidence type="ECO:0000256" key="5">
    <source>
        <dbReference type="ARBA" id="ARBA00023237"/>
    </source>
</evidence>